<dbReference type="PANTHER" id="PTHR31285">
    <property type="entry name" value="NICOTINAMIDE MONONUCLEOTIDE ADENYLYLTRANSFERASE"/>
    <property type="match status" value="1"/>
</dbReference>
<dbReference type="InterPro" id="IPR014729">
    <property type="entry name" value="Rossmann-like_a/b/a_fold"/>
</dbReference>
<comment type="caution">
    <text evidence="1">The sequence shown here is derived from an EMBL/GenBank/DDBJ whole genome shotgun (WGS) entry which is preliminary data.</text>
</comment>
<accession>A0ABQ8FPK0</accession>
<dbReference type="EMBL" id="JAFCIX010000016">
    <property type="protein sequence ID" value="KAH6601191.1"/>
    <property type="molecule type" value="Genomic_DNA"/>
</dbReference>
<evidence type="ECO:0000313" key="2">
    <source>
        <dbReference type="Proteomes" id="UP001648503"/>
    </source>
</evidence>
<evidence type="ECO:0000313" key="1">
    <source>
        <dbReference type="EMBL" id="KAH6601191.1"/>
    </source>
</evidence>
<dbReference type="Gene3D" id="3.40.50.620">
    <property type="entry name" value="HUPs"/>
    <property type="match status" value="1"/>
</dbReference>
<evidence type="ECO:0008006" key="3">
    <source>
        <dbReference type="Google" id="ProtNLM"/>
    </source>
</evidence>
<name>A0ABQ8FPK0_9FUNG</name>
<proteinExistence type="predicted"/>
<reference evidence="1 2" key="1">
    <citation type="submission" date="2021-02" db="EMBL/GenBank/DDBJ databases">
        <title>Variation within the Batrachochytrium salamandrivorans European outbreak.</title>
        <authorList>
            <person name="Kelly M."/>
            <person name="Pasmans F."/>
            <person name="Shea T.P."/>
            <person name="Munoz J.F."/>
            <person name="Carranza S."/>
            <person name="Cuomo C.A."/>
            <person name="Martel A."/>
        </authorList>
    </citation>
    <scope>NUCLEOTIDE SEQUENCE [LARGE SCALE GENOMIC DNA]</scope>
    <source>
        <strain evidence="1 2">AMFP18/2</strain>
    </source>
</reference>
<sequence>MRQGLDQHLTGLIVGDTTGADTAISNGNNGTTSTLTPTNDLAAAAIGAKNATAKPFLKIVYPTTQLPDRVHSLLVLDSSFNPPTKAHMGMMVQTITSLMSPSMPFDCCLLLLSTLNADKPPLLSTPATLPLVDTPHHHSTSNAATTPAYTSTLDRLEMMCSLVDIVPHNLPCHVALINQPNFVDKLAVIQKTWPTISTVYFVLGCDTLQRFFNKKYYLPDSTLESTESSKGTTTHINNTENGGSCVTVGNILAESFFDRGGRIICAGRQLKDAAKITDATTHILTQGSIISDALHSEALLPSCIDKIIELSRWTTDSSGSSVDRQASLYVHEKFKLDSISSSQVRDLFARYWSALANYGEGATPSAATQSQHTPDSHASSDSILSELSHLVDEAVISYILKHHLYKPA</sequence>
<dbReference type="Proteomes" id="UP001648503">
    <property type="component" value="Unassembled WGS sequence"/>
</dbReference>
<organism evidence="1 2">
    <name type="scientific">Batrachochytrium salamandrivorans</name>
    <dbReference type="NCBI Taxonomy" id="1357716"/>
    <lineage>
        <taxon>Eukaryota</taxon>
        <taxon>Fungi</taxon>
        <taxon>Fungi incertae sedis</taxon>
        <taxon>Chytridiomycota</taxon>
        <taxon>Chytridiomycota incertae sedis</taxon>
        <taxon>Chytridiomycetes</taxon>
        <taxon>Rhizophydiales</taxon>
        <taxon>Rhizophydiales incertae sedis</taxon>
        <taxon>Batrachochytrium</taxon>
    </lineage>
</organism>
<keyword evidence="2" id="KW-1185">Reference proteome</keyword>
<protein>
    <recommendedName>
        <fullName evidence="3">Nicotinamide-nucleotide adenylyltransferase</fullName>
    </recommendedName>
</protein>
<dbReference type="PANTHER" id="PTHR31285:SF0">
    <property type="entry name" value="NICOTINAMIDE MONONUCLEOTIDE ADENYLYLTRANSFERASE"/>
    <property type="match status" value="1"/>
</dbReference>
<dbReference type="SUPFAM" id="SSF52374">
    <property type="entry name" value="Nucleotidylyl transferase"/>
    <property type="match status" value="1"/>
</dbReference>
<gene>
    <name evidence="1" type="ORF">BASA50_001716</name>
</gene>